<evidence type="ECO:0000256" key="2">
    <source>
        <dbReference type="ARBA" id="ARBA00011059"/>
    </source>
</evidence>
<dbReference type="Pfam" id="PF00400">
    <property type="entry name" value="WD40"/>
    <property type="match status" value="1"/>
</dbReference>
<comment type="similarity">
    <text evidence="2">Belongs to the dynein intermediate chain family.</text>
</comment>
<dbReference type="EMBL" id="CAHIKZ030002560">
    <property type="protein sequence ID" value="CAE1288943.1"/>
    <property type="molecule type" value="Genomic_DNA"/>
</dbReference>
<keyword evidence="4 11" id="KW-0853">WD repeat</keyword>
<dbReference type="GO" id="GO:0045503">
    <property type="term" value="F:dynein light chain binding"/>
    <property type="evidence" value="ECO:0007669"/>
    <property type="project" value="TreeGrafter"/>
</dbReference>
<dbReference type="InterPro" id="IPR050687">
    <property type="entry name" value="Dynein_IC"/>
</dbReference>
<dbReference type="GO" id="GO:0036157">
    <property type="term" value="C:outer dynein arm"/>
    <property type="evidence" value="ECO:0007669"/>
    <property type="project" value="TreeGrafter"/>
</dbReference>
<dbReference type="PANTHER" id="PTHR12442">
    <property type="entry name" value="DYNEIN INTERMEDIATE CHAIN"/>
    <property type="match status" value="1"/>
</dbReference>
<dbReference type="PANTHER" id="PTHR12442:SF11">
    <property type="entry name" value="DYNEIN AXONEMAL INTERMEDIATE CHAIN 1"/>
    <property type="match status" value="1"/>
</dbReference>
<dbReference type="Proteomes" id="UP000597762">
    <property type="component" value="Unassembled WGS sequence"/>
</dbReference>
<comment type="caution">
    <text evidence="13">The sequence shown here is derived from an EMBL/GenBank/DDBJ whole genome shotgun (WGS) entry which is preliminary data.</text>
</comment>
<feature type="compositionally biased region" description="Basic and acidic residues" evidence="12">
    <location>
        <begin position="535"/>
        <end position="552"/>
    </location>
</feature>
<evidence type="ECO:0000256" key="12">
    <source>
        <dbReference type="SAM" id="MobiDB-lite"/>
    </source>
</evidence>
<evidence type="ECO:0000256" key="10">
    <source>
        <dbReference type="ARBA" id="ARBA00023273"/>
    </source>
</evidence>
<evidence type="ECO:0000256" key="3">
    <source>
        <dbReference type="ARBA" id="ARBA00022490"/>
    </source>
</evidence>
<protein>
    <submittedName>
        <fullName evidence="13">DNAI1</fullName>
    </submittedName>
</protein>
<dbReference type="GO" id="GO:0005874">
    <property type="term" value="C:microtubule"/>
    <property type="evidence" value="ECO:0007669"/>
    <property type="project" value="UniProtKB-KW"/>
</dbReference>
<dbReference type="InterPro" id="IPR001680">
    <property type="entry name" value="WD40_rpt"/>
</dbReference>
<evidence type="ECO:0000256" key="4">
    <source>
        <dbReference type="ARBA" id="ARBA00022574"/>
    </source>
</evidence>
<keyword evidence="3" id="KW-0963">Cytoplasm</keyword>
<evidence type="ECO:0000313" key="14">
    <source>
        <dbReference type="Proteomes" id="UP000597762"/>
    </source>
</evidence>
<evidence type="ECO:0000256" key="8">
    <source>
        <dbReference type="ARBA" id="ARBA00023175"/>
    </source>
</evidence>
<dbReference type="GO" id="GO:0003341">
    <property type="term" value="P:cilium movement"/>
    <property type="evidence" value="ECO:0007669"/>
    <property type="project" value="TreeGrafter"/>
</dbReference>
<gene>
    <name evidence="13" type="ORF">SPHA_47392</name>
</gene>
<evidence type="ECO:0000256" key="1">
    <source>
        <dbReference type="ARBA" id="ARBA00004430"/>
    </source>
</evidence>
<dbReference type="InterPro" id="IPR015943">
    <property type="entry name" value="WD40/YVTN_repeat-like_dom_sf"/>
</dbReference>
<dbReference type="Gene3D" id="2.130.10.10">
    <property type="entry name" value="YVTN repeat-like/Quinoprotein amine dehydrogenase"/>
    <property type="match status" value="2"/>
</dbReference>
<evidence type="ECO:0000256" key="5">
    <source>
        <dbReference type="ARBA" id="ARBA00022701"/>
    </source>
</evidence>
<proteinExistence type="inferred from homology"/>
<dbReference type="SMART" id="SM00320">
    <property type="entry name" value="WD40"/>
    <property type="match status" value="3"/>
</dbReference>
<evidence type="ECO:0000256" key="9">
    <source>
        <dbReference type="ARBA" id="ARBA00023212"/>
    </source>
</evidence>
<keyword evidence="9" id="KW-0206">Cytoskeleton</keyword>
<keyword evidence="10" id="KW-0966">Cell projection</keyword>
<accession>A0A812D5H7</accession>
<keyword evidence="7" id="KW-0243">Dynein</keyword>
<dbReference type="PROSITE" id="PS50082">
    <property type="entry name" value="WD_REPEATS_2"/>
    <property type="match status" value="1"/>
</dbReference>
<reference evidence="13" key="1">
    <citation type="submission" date="2021-01" db="EMBL/GenBank/DDBJ databases">
        <authorList>
            <person name="Li R."/>
            <person name="Bekaert M."/>
        </authorList>
    </citation>
    <scope>NUCLEOTIDE SEQUENCE</scope>
    <source>
        <strain evidence="13">Farmed</strain>
    </source>
</reference>
<dbReference type="SUPFAM" id="SSF50978">
    <property type="entry name" value="WD40 repeat-like"/>
    <property type="match status" value="1"/>
</dbReference>
<keyword evidence="5" id="KW-0493">Microtubule</keyword>
<dbReference type="GO" id="GO:0045504">
    <property type="term" value="F:dynein heavy chain binding"/>
    <property type="evidence" value="ECO:0007669"/>
    <property type="project" value="TreeGrafter"/>
</dbReference>
<name>A0A812D5H7_ACAPH</name>
<sequence>MLTVSNENEKRNLIRYNFLQCEYKPITVFDPLTVLIEGSIFQNHSDESQFASDATDSMGTGDEEGIEKKFAEREPKLVKNQFNYSDRASQTVDIRPRYQLMQTEPPATATFSASCSQGIIYDAYANEFKEKVHKEPCPTILHPNVNKLAVVMERMIIQNLYDHLLQDFKYYEDPADDVRGNIGCLLPLWKFTSEITKYLSVTSLCWSPRYSDLFAVSFGSFSFNRQGEGIILMYSLKNPSHPIYSFVTECGVMTLDINPVYSNYMCAGFYDGSVAVYNLCKHTGEPEHRSERNVHNMYVAQIQWDKEVTEEQLCCNSVSPDGQVVKWILAPTGLKPHILVTLDISDFIEKSMVEMQIMTFGSGITLDFHDTNNQIYLLGTEMGHAYVCSRVHSTESLQTFDAHYSSVYKIAWNRFHPKIFITCSEDWTVKIWENEGTIRKPLLVFDLGSQVYDVQWAPFSSTVFAAVTAKGQVYVYDLAIDKSEPLCVQVVIFLKKTRLMHLAFNPSHPVILVGDDRGDVTCLKLSPNLRKGPKERKGQVPTDKKSKEKLEKSRLDEVLATVREKCG</sequence>
<dbReference type="InterPro" id="IPR036322">
    <property type="entry name" value="WD40_repeat_dom_sf"/>
</dbReference>
<keyword evidence="14" id="KW-1185">Reference proteome</keyword>
<dbReference type="GO" id="GO:0036158">
    <property type="term" value="P:outer dynein arm assembly"/>
    <property type="evidence" value="ECO:0007669"/>
    <property type="project" value="TreeGrafter"/>
</dbReference>
<dbReference type="AlphaFoldDB" id="A0A812D5H7"/>
<organism evidence="13 14">
    <name type="scientific">Acanthosepion pharaonis</name>
    <name type="common">Pharaoh cuttlefish</name>
    <name type="synonym">Sepia pharaonis</name>
    <dbReference type="NCBI Taxonomy" id="158019"/>
    <lineage>
        <taxon>Eukaryota</taxon>
        <taxon>Metazoa</taxon>
        <taxon>Spiralia</taxon>
        <taxon>Lophotrochozoa</taxon>
        <taxon>Mollusca</taxon>
        <taxon>Cephalopoda</taxon>
        <taxon>Coleoidea</taxon>
        <taxon>Decapodiformes</taxon>
        <taxon>Sepiida</taxon>
        <taxon>Sepiina</taxon>
        <taxon>Sepiidae</taxon>
        <taxon>Acanthosepion</taxon>
    </lineage>
</organism>
<keyword evidence="8" id="KW-0505">Motor protein</keyword>
<evidence type="ECO:0000256" key="7">
    <source>
        <dbReference type="ARBA" id="ARBA00023017"/>
    </source>
</evidence>
<dbReference type="OrthoDB" id="10261376at2759"/>
<evidence type="ECO:0000256" key="6">
    <source>
        <dbReference type="ARBA" id="ARBA00022737"/>
    </source>
</evidence>
<evidence type="ECO:0000313" key="13">
    <source>
        <dbReference type="EMBL" id="CAE1288943.1"/>
    </source>
</evidence>
<comment type="subcellular location">
    <subcellularLocation>
        <location evidence="1">Cytoplasm</location>
        <location evidence="1">Cytoskeleton</location>
        <location evidence="1">Cilium axoneme</location>
    </subcellularLocation>
</comment>
<feature type="region of interest" description="Disordered" evidence="12">
    <location>
        <begin position="529"/>
        <end position="552"/>
    </location>
</feature>
<evidence type="ECO:0000256" key="11">
    <source>
        <dbReference type="PROSITE-ProRule" id="PRU00221"/>
    </source>
</evidence>
<keyword evidence="6" id="KW-0677">Repeat</keyword>
<feature type="repeat" description="WD" evidence="11">
    <location>
        <begin position="400"/>
        <end position="433"/>
    </location>
</feature>